<reference evidence="6 7" key="1">
    <citation type="journal article" date="2011" name="J. Bacteriol.">
        <title>Draft genome sequence of the polycyclic aromatic hydrocarbon-degrading, genetically engineered bioluminescent bioreporter Pseudomonas fluorescens HK44.</title>
        <authorList>
            <person name="Chauhan A."/>
            <person name="Layton A.C."/>
            <person name="Williams D.E."/>
            <person name="Smartt A.E."/>
            <person name="Ripp S."/>
            <person name="Karpinets T.V."/>
            <person name="Brown S.D."/>
            <person name="Sayler G.S."/>
        </authorList>
    </citation>
    <scope>NUCLEOTIDE SEQUENCE [LARGE SCALE GENOMIC DNA]</scope>
    <source>
        <strain evidence="6 7">HK44</strain>
    </source>
</reference>
<dbReference type="InterPro" id="IPR038488">
    <property type="entry name" value="Integrase_DNA-bd_sf"/>
</dbReference>
<evidence type="ECO:0000313" key="7">
    <source>
        <dbReference type="Proteomes" id="UP000022611"/>
    </source>
</evidence>
<dbReference type="OrthoDB" id="9795573at2"/>
<evidence type="ECO:0000256" key="1">
    <source>
        <dbReference type="ARBA" id="ARBA00008857"/>
    </source>
</evidence>
<feature type="domain" description="Tyr recombinase" evidence="5">
    <location>
        <begin position="221"/>
        <end position="398"/>
    </location>
</feature>
<comment type="similarity">
    <text evidence="1">Belongs to the 'phage' integrase family.</text>
</comment>
<comment type="caution">
    <text evidence="6">The sequence shown here is derived from an EMBL/GenBank/DDBJ whole genome shotgun (WGS) entry which is preliminary data.</text>
</comment>
<keyword evidence="4" id="KW-0233">DNA recombination</keyword>
<evidence type="ECO:0000313" key="6">
    <source>
        <dbReference type="EMBL" id="EXF95631.1"/>
    </source>
</evidence>
<sequence>MLTDTQCRTAKPKDKPYKLTDGKGLYLEVKPNGSKAWRYRFELRTADTAKESTFAIGDYAIAPRGESQEEAQARKNGRRFTLAEARDERVKARDLVRQGINPAQHRQLERIKREQENATTFEAVAKEWLALKDWVDITKTKRLDMLQRVVFPKIGLWPIKSITPAHILDVLTTSAKKNGLTVAAEAKRSMSGIFELAVSTLRADTDPVYPVRRALPANKTQHKRPLTVEEIGQLLRDVEGHCGRHETITAFRLMWLTLCRPNEVVEARWDEFDFDASRWRIPAERMKKRKEHIVPLPTQAMDMLRALHTVTGRYEHLFPHRDERTKPMVAASFRQMLKALGWSGKYSPHATRTTGSTRLNEMGYPADWIERQLAHAEPNAVRRTYNQAEYLVDRAKMMQQWADMLDVWILGKINITPLSRSANR</sequence>
<evidence type="ECO:0000256" key="4">
    <source>
        <dbReference type="ARBA" id="ARBA00023172"/>
    </source>
</evidence>
<proteinExistence type="inferred from homology"/>
<dbReference type="EMBL" id="AFOY02000005">
    <property type="protein sequence ID" value="EXF95631.1"/>
    <property type="molecule type" value="Genomic_DNA"/>
</dbReference>
<dbReference type="Pfam" id="PF13356">
    <property type="entry name" value="Arm-DNA-bind_3"/>
    <property type="match status" value="1"/>
</dbReference>
<dbReference type="InterPro" id="IPR025166">
    <property type="entry name" value="Integrase_DNA_bind_dom"/>
</dbReference>
<dbReference type="Pfam" id="PF22022">
    <property type="entry name" value="Phage_int_M"/>
    <property type="match status" value="1"/>
</dbReference>
<dbReference type="Pfam" id="PF00589">
    <property type="entry name" value="Phage_integrase"/>
    <property type="match status" value="1"/>
</dbReference>
<dbReference type="PANTHER" id="PTHR30629">
    <property type="entry name" value="PROPHAGE INTEGRASE"/>
    <property type="match status" value="1"/>
</dbReference>
<dbReference type="InterPro" id="IPR002104">
    <property type="entry name" value="Integrase_catalytic"/>
</dbReference>
<dbReference type="CDD" id="cd00801">
    <property type="entry name" value="INT_P4_C"/>
    <property type="match status" value="1"/>
</dbReference>
<dbReference type="InterPro" id="IPR011010">
    <property type="entry name" value="DNA_brk_join_enz"/>
</dbReference>
<dbReference type="InterPro" id="IPR010998">
    <property type="entry name" value="Integrase_recombinase_N"/>
</dbReference>
<dbReference type="RefSeq" id="WP_019693637.1">
    <property type="nucleotide sequence ID" value="NZ_AFOY02000005.1"/>
</dbReference>
<dbReference type="GO" id="GO:0003677">
    <property type="term" value="F:DNA binding"/>
    <property type="evidence" value="ECO:0007669"/>
    <property type="project" value="UniProtKB-KW"/>
</dbReference>
<dbReference type="InterPro" id="IPR053876">
    <property type="entry name" value="Phage_int_M"/>
</dbReference>
<accession>A0A010RTI3</accession>
<dbReference type="GO" id="GO:0015074">
    <property type="term" value="P:DNA integration"/>
    <property type="evidence" value="ECO:0007669"/>
    <property type="project" value="UniProtKB-KW"/>
</dbReference>
<dbReference type="AlphaFoldDB" id="A0A010RTI3"/>
<name>A0A010RTI3_PSEFL</name>
<protein>
    <submittedName>
        <fullName evidence="6">Integrase</fullName>
    </submittedName>
</protein>
<dbReference type="Proteomes" id="UP000022611">
    <property type="component" value="Unassembled WGS sequence"/>
</dbReference>
<dbReference type="HOGENOM" id="CLU_027562_0_0_6"/>
<dbReference type="PATRIC" id="fig|1042209.11.peg.1313"/>
<dbReference type="PANTHER" id="PTHR30629:SF2">
    <property type="entry name" value="PROPHAGE INTEGRASE INTS-RELATED"/>
    <property type="match status" value="1"/>
</dbReference>
<gene>
    <name evidence="6" type="ORF">HK44_023830</name>
</gene>
<dbReference type="eggNOG" id="COG0582">
    <property type="taxonomic scope" value="Bacteria"/>
</dbReference>
<dbReference type="InterPro" id="IPR050808">
    <property type="entry name" value="Phage_Integrase"/>
</dbReference>
<organism evidence="6 7">
    <name type="scientific">Pseudomonas fluorescens HK44</name>
    <dbReference type="NCBI Taxonomy" id="1042209"/>
    <lineage>
        <taxon>Bacteria</taxon>
        <taxon>Pseudomonadati</taxon>
        <taxon>Pseudomonadota</taxon>
        <taxon>Gammaproteobacteria</taxon>
        <taxon>Pseudomonadales</taxon>
        <taxon>Pseudomonadaceae</taxon>
        <taxon>Pseudomonas</taxon>
    </lineage>
</organism>
<evidence type="ECO:0000256" key="2">
    <source>
        <dbReference type="ARBA" id="ARBA00022908"/>
    </source>
</evidence>
<evidence type="ECO:0000259" key="5">
    <source>
        <dbReference type="PROSITE" id="PS51898"/>
    </source>
</evidence>
<dbReference type="Gene3D" id="3.30.160.390">
    <property type="entry name" value="Integrase, DNA-binding domain"/>
    <property type="match status" value="1"/>
</dbReference>
<dbReference type="SUPFAM" id="SSF56349">
    <property type="entry name" value="DNA breaking-rejoining enzymes"/>
    <property type="match status" value="1"/>
</dbReference>
<keyword evidence="2" id="KW-0229">DNA integration</keyword>
<dbReference type="GO" id="GO:0006310">
    <property type="term" value="P:DNA recombination"/>
    <property type="evidence" value="ECO:0007669"/>
    <property type="project" value="UniProtKB-KW"/>
</dbReference>
<evidence type="ECO:0000256" key="3">
    <source>
        <dbReference type="ARBA" id="ARBA00023125"/>
    </source>
</evidence>
<dbReference type="InterPro" id="IPR013762">
    <property type="entry name" value="Integrase-like_cat_sf"/>
</dbReference>
<dbReference type="Gene3D" id="1.10.150.130">
    <property type="match status" value="1"/>
</dbReference>
<dbReference type="PROSITE" id="PS51898">
    <property type="entry name" value="TYR_RECOMBINASE"/>
    <property type="match status" value="1"/>
</dbReference>
<dbReference type="Gene3D" id="1.10.443.10">
    <property type="entry name" value="Intergrase catalytic core"/>
    <property type="match status" value="1"/>
</dbReference>
<keyword evidence="3" id="KW-0238">DNA-binding</keyword>